<evidence type="ECO:0000313" key="3">
    <source>
        <dbReference type="Proteomes" id="UP001596956"/>
    </source>
</evidence>
<organism evidence="2 3">
    <name type="scientific">Streptomonospora algeriensis</name>
    <dbReference type="NCBI Taxonomy" id="995084"/>
    <lineage>
        <taxon>Bacteria</taxon>
        <taxon>Bacillati</taxon>
        <taxon>Actinomycetota</taxon>
        <taxon>Actinomycetes</taxon>
        <taxon>Streptosporangiales</taxon>
        <taxon>Nocardiopsidaceae</taxon>
        <taxon>Streptomonospora</taxon>
    </lineage>
</organism>
<keyword evidence="1" id="KW-1133">Transmembrane helix</keyword>
<dbReference type="InterPro" id="IPR009937">
    <property type="entry name" value="Phage_holin_3_6"/>
</dbReference>
<comment type="caution">
    <text evidence="2">The sequence shown here is derived from an EMBL/GenBank/DDBJ whole genome shotgun (WGS) entry which is preliminary data.</text>
</comment>
<name>A0ABW3BGP5_9ACTN</name>
<keyword evidence="1" id="KW-0472">Membrane</keyword>
<proteinExistence type="predicted"/>
<accession>A0ABW3BGP5</accession>
<reference evidence="3" key="1">
    <citation type="journal article" date="2019" name="Int. J. Syst. Evol. Microbiol.">
        <title>The Global Catalogue of Microorganisms (GCM) 10K type strain sequencing project: providing services to taxonomists for standard genome sequencing and annotation.</title>
        <authorList>
            <consortium name="The Broad Institute Genomics Platform"/>
            <consortium name="The Broad Institute Genome Sequencing Center for Infectious Disease"/>
            <person name="Wu L."/>
            <person name="Ma J."/>
        </authorList>
    </citation>
    <scope>NUCLEOTIDE SEQUENCE [LARGE SCALE GENOMIC DNA]</scope>
    <source>
        <strain evidence="3">CCUG 63369</strain>
    </source>
</reference>
<dbReference type="Pfam" id="PF07332">
    <property type="entry name" value="Phage_holin_3_6"/>
    <property type="match status" value="1"/>
</dbReference>
<evidence type="ECO:0000313" key="2">
    <source>
        <dbReference type="EMBL" id="MFD0802235.1"/>
    </source>
</evidence>
<gene>
    <name evidence="2" type="ORF">ACFQZU_13045</name>
</gene>
<feature type="transmembrane region" description="Helical" evidence="1">
    <location>
        <begin position="66"/>
        <end position="89"/>
    </location>
</feature>
<sequence length="149" mass="16323">MTTVERGPKERVHLEEGKRVHLEEEERSLSELLNDVVGDVQTLFHQELQLAKAEVQEEAAKAGKAAGLFTGAGFAGYMTVVLLSFAAVFGLGALIGLGLSALAVAVIWAIIGAVMYFRGRTEMKRISMKPERTIESLKEDAEWAKHPTR</sequence>
<keyword evidence="3" id="KW-1185">Reference proteome</keyword>
<dbReference type="EMBL" id="JBHTHR010000408">
    <property type="protein sequence ID" value="MFD0802235.1"/>
    <property type="molecule type" value="Genomic_DNA"/>
</dbReference>
<protein>
    <submittedName>
        <fullName evidence="2">Phage holin family protein</fullName>
    </submittedName>
</protein>
<dbReference type="Proteomes" id="UP001596956">
    <property type="component" value="Unassembled WGS sequence"/>
</dbReference>
<feature type="transmembrane region" description="Helical" evidence="1">
    <location>
        <begin position="95"/>
        <end position="117"/>
    </location>
</feature>
<keyword evidence="1" id="KW-0812">Transmembrane</keyword>
<evidence type="ECO:0000256" key="1">
    <source>
        <dbReference type="SAM" id="Phobius"/>
    </source>
</evidence>